<accession>A0A914KN40</accession>
<evidence type="ECO:0000256" key="4">
    <source>
        <dbReference type="ARBA" id="ARBA00022737"/>
    </source>
</evidence>
<evidence type="ECO:0000256" key="2">
    <source>
        <dbReference type="ARBA" id="ARBA00004308"/>
    </source>
</evidence>
<evidence type="ECO:0000256" key="5">
    <source>
        <dbReference type="ARBA" id="ARBA00022989"/>
    </source>
</evidence>
<dbReference type="WBParaSite" id="Minc3s00053g02816">
    <property type="protein sequence ID" value="Minc3s00053g02816"/>
    <property type="gene ID" value="Minc3s00053g02816"/>
</dbReference>
<dbReference type="Pfam" id="PF01390">
    <property type="entry name" value="SEA"/>
    <property type="match status" value="1"/>
</dbReference>
<dbReference type="Gene3D" id="4.10.400.10">
    <property type="entry name" value="Low-density Lipoprotein Receptor"/>
    <property type="match status" value="2"/>
</dbReference>
<dbReference type="Proteomes" id="UP000887563">
    <property type="component" value="Unplaced"/>
</dbReference>
<evidence type="ECO:0000259" key="10">
    <source>
        <dbReference type="PROSITE" id="PS50024"/>
    </source>
</evidence>
<comment type="caution">
    <text evidence="8">Lacks conserved residue(s) required for the propagation of feature annotation.</text>
</comment>
<organism evidence="11 12">
    <name type="scientific">Meloidogyne incognita</name>
    <name type="common">Southern root-knot nematode worm</name>
    <name type="synonym">Oxyuris incognita</name>
    <dbReference type="NCBI Taxonomy" id="6306"/>
    <lineage>
        <taxon>Eukaryota</taxon>
        <taxon>Metazoa</taxon>
        <taxon>Ecdysozoa</taxon>
        <taxon>Nematoda</taxon>
        <taxon>Chromadorea</taxon>
        <taxon>Rhabditida</taxon>
        <taxon>Tylenchina</taxon>
        <taxon>Tylenchomorpha</taxon>
        <taxon>Tylenchoidea</taxon>
        <taxon>Meloidogynidae</taxon>
        <taxon>Meloidogyninae</taxon>
        <taxon>Meloidogyne</taxon>
        <taxon>Meloidogyne incognita group</taxon>
    </lineage>
</organism>
<keyword evidence="6 9" id="KW-0472">Membrane</keyword>
<feature type="transmembrane region" description="Helical" evidence="9">
    <location>
        <begin position="6"/>
        <end position="26"/>
    </location>
</feature>
<dbReference type="InterPro" id="IPR002172">
    <property type="entry name" value="LDrepeatLR_classA_rpt"/>
</dbReference>
<dbReference type="CDD" id="cd00112">
    <property type="entry name" value="LDLa"/>
    <property type="match status" value="2"/>
</dbReference>
<dbReference type="SUPFAM" id="SSF82671">
    <property type="entry name" value="SEA domain"/>
    <property type="match status" value="1"/>
</dbReference>
<proteinExistence type="predicted"/>
<evidence type="ECO:0000313" key="12">
    <source>
        <dbReference type="WBParaSite" id="Minc3s00053g02816"/>
    </source>
</evidence>
<dbReference type="InterPro" id="IPR050685">
    <property type="entry name" value="LDLR"/>
</dbReference>
<evidence type="ECO:0000256" key="8">
    <source>
        <dbReference type="PROSITE-ProRule" id="PRU00124"/>
    </source>
</evidence>
<comment type="subcellular location">
    <subcellularLocation>
        <location evidence="2">Endomembrane system</location>
    </subcellularLocation>
    <subcellularLocation>
        <location evidence="1">Membrane</location>
        <topology evidence="1">Single-pass membrane protein</topology>
    </subcellularLocation>
</comment>
<dbReference type="InterPro" id="IPR000082">
    <property type="entry name" value="SEA_dom"/>
</dbReference>
<keyword evidence="3 9" id="KW-0812">Transmembrane</keyword>
<feature type="disulfide bond" evidence="8">
    <location>
        <begin position="304"/>
        <end position="319"/>
    </location>
</feature>
<dbReference type="InterPro" id="IPR036364">
    <property type="entry name" value="SEA_dom_sf"/>
</dbReference>
<dbReference type="SMART" id="SM00192">
    <property type="entry name" value="LDLa"/>
    <property type="match status" value="2"/>
</dbReference>
<evidence type="ECO:0000313" key="11">
    <source>
        <dbReference type="Proteomes" id="UP000887563"/>
    </source>
</evidence>
<dbReference type="SUPFAM" id="SSF57424">
    <property type="entry name" value="LDL receptor-like module"/>
    <property type="match status" value="2"/>
</dbReference>
<dbReference type="GO" id="GO:0016192">
    <property type="term" value="P:vesicle-mediated transport"/>
    <property type="evidence" value="ECO:0007669"/>
    <property type="project" value="UniProtKB-ARBA"/>
</dbReference>
<keyword evidence="11" id="KW-1185">Reference proteome</keyword>
<feature type="disulfide bond" evidence="8">
    <location>
        <begin position="213"/>
        <end position="231"/>
    </location>
</feature>
<dbReference type="InterPro" id="IPR036055">
    <property type="entry name" value="LDL_receptor-like_sf"/>
</dbReference>
<dbReference type="GO" id="GO:0012505">
    <property type="term" value="C:endomembrane system"/>
    <property type="evidence" value="ECO:0007669"/>
    <property type="project" value="UniProtKB-SubCell"/>
</dbReference>
<sequence>MDKHHLLNFIFIKIFLILIFSTSIFCPLPPSRPLVRTVIQVKINLPELPFNSEMNLKTSKNFKEAARDINEAVEQFWQNEPSFRESNVSRLQHDQVLGTLATIYLNFDLPLDTSTAVLHRLKWELFRALKDGRIGRLHASGDGFEFNPVEGPFSSPTLACLDGSLPDFSIHGSTYCWSHSVCPSRTFCEHGQCCRNAESSPRRKCDPIKEWECADGLCIPISARCDGKEDCVLDVEERAFALGMLLHRPSDELYCPTGNEKHSVQSFSASEPSEIKLQQKRQLCDSNSFMCRKTKACIDNKLVCDHKYDCTDGSDELTCGMFVNKWLVKG</sequence>
<evidence type="ECO:0000256" key="9">
    <source>
        <dbReference type="SAM" id="Phobius"/>
    </source>
</evidence>
<dbReference type="PROSITE" id="PS01209">
    <property type="entry name" value="LDLRA_1"/>
    <property type="match status" value="1"/>
</dbReference>
<protein>
    <submittedName>
        <fullName evidence="12">SEA domain-containing protein</fullName>
    </submittedName>
</protein>
<name>A0A914KN40_MELIC</name>
<dbReference type="PANTHER" id="PTHR24270">
    <property type="entry name" value="LOW-DENSITY LIPOPROTEIN RECEPTOR-RELATED"/>
    <property type="match status" value="1"/>
</dbReference>
<dbReference type="AlphaFoldDB" id="A0A914KN40"/>
<keyword evidence="5 9" id="KW-1133">Transmembrane helix</keyword>
<dbReference type="PRINTS" id="PR00261">
    <property type="entry name" value="LDLRECEPTOR"/>
</dbReference>
<keyword evidence="4" id="KW-0677">Repeat</keyword>
<dbReference type="Pfam" id="PF00057">
    <property type="entry name" value="Ldl_recept_a"/>
    <property type="match status" value="2"/>
</dbReference>
<reference evidence="12" key="1">
    <citation type="submission" date="2022-11" db="UniProtKB">
        <authorList>
            <consortium name="WormBaseParasite"/>
        </authorList>
    </citation>
    <scope>IDENTIFICATION</scope>
</reference>
<dbReference type="Gene3D" id="3.30.70.960">
    <property type="entry name" value="SEA domain"/>
    <property type="match status" value="1"/>
</dbReference>
<feature type="domain" description="SEA" evidence="10">
    <location>
        <begin position="35"/>
        <end position="151"/>
    </location>
</feature>
<dbReference type="PROSITE" id="PS50068">
    <property type="entry name" value="LDLRA_2"/>
    <property type="match status" value="2"/>
</dbReference>
<evidence type="ECO:0000256" key="7">
    <source>
        <dbReference type="ARBA" id="ARBA00023157"/>
    </source>
</evidence>
<dbReference type="GO" id="GO:0005886">
    <property type="term" value="C:plasma membrane"/>
    <property type="evidence" value="ECO:0007669"/>
    <property type="project" value="TreeGrafter"/>
</dbReference>
<evidence type="ECO:0000256" key="3">
    <source>
        <dbReference type="ARBA" id="ARBA00022692"/>
    </source>
</evidence>
<keyword evidence="7 8" id="KW-1015">Disulfide bond</keyword>
<dbReference type="PROSITE" id="PS50024">
    <property type="entry name" value="SEA"/>
    <property type="match status" value="1"/>
</dbReference>
<evidence type="ECO:0000256" key="1">
    <source>
        <dbReference type="ARBA" id="ARBA00004167"/>
    </source>
</evidence>
<evidence type="ECO:0000256" key="6">
    <source>
        <dbReference type="ARBA" id="ARBA00023136"/>
    </source>
</evidence>
<dbReference type="PANTHER" id="PTHR24270:SF60">
    <property type="entry name" value="CUB AND LDLA DOMAIN, ISOFORM A-RELATED"/>
    <property type="match status" value="1"/>
</dbReference>
<dbReference type="InterPro" id="IPR023415">
    <property type="entry name" value="LDLR_class-A_CS"/>
</dbReference>